<dbReference type="InterPro" id="IPR052639">
    <property type="entry name" value="TRAIP_ubiq-protein_ligase"/>
</dbReference>
<evidence type="ECO:0000256" key="2">
    <source>
        <dbReference type="ARBA" id="ARBA00022833"/>
    </source>
</evidence>
<dbReference type="GO" id="GO:0008270">
    <property type="term" value="F:zinc ion binding"/>
    <property type="evidence" value="ECO:0007669"/>
    <property type="project" value="UniProtKB-KW"/>
</dbReference>
<feature type="region of interest" description="Disordered" evidence="5">
    <location>
        <begin position="298"/>
        <end position="337"/>
    </location>
</feature>
<feature type="coiled-coil region" evidence="4">
    <location>
        <begin position="79"/>
        <end position="165"/>
    </location>
</feature>
<evidence type="ECO:0000256" key="4">
    <source>
        <dbReference type="SAM" id="Coils"/>
    </source>
</evidence>
<dbReference type="KEGG" id="tpal:117648314"/>
<dbReference type="PANTHER" id="PTHR46569">
    <property type="entry name" value="E3 UBIQUITIN-PROTEIN LIGASE TRAIP"/>
    <property type="match status" value="1"/>
</dbReference>
<dbReference type="Gene3D" id="3.30.40.10">
    <property type="entry name" value="Zinc/RING finger domain, C3HC4 (zinc finger)"/>
    <property type="match status" value="1"/>
</dbReference>
<dbReference type="InterPro" id="IPR013083">
    <property type="entry name" value="Znf_RING/FYVE/PHD"/>
</dbReference>
<feature type="region of interest" description="Disordered" evidence="5">
    <location>
        <begin position="410"/>
        <end position="439"/>
    </location>
</feature>
<dbReference type="GO" id="GO:0090734">
    <property type="term" value="C:site of DNA damage"/>
    <property type="evidence" value="ECO:0007669"/>
    <property type="project" value="TreeGrafter"/>
</dbReference>
<keyword evidence="4" id="KW-0175">Coiled coil</keyword>
<evidence type="ECO:0000256" key="1">
    <source>
        <dbReference type="ARBA" id="ARBA00022771"/>
    </source>
</evidence>
<dbReference type="OrthoDB" id="8062037at2759"/>
<keyword evidence="2" id="KW-0862">Zinc</keyword>
<dbReference type="GO" id="GO:0016567">
    <property type="term" value="P:protein ubiquitination"/>
    <property type="evidence" value="ECO:0007669"/>
    <property type="project" value="TreeGrafter"/>
</dbReference>
<dbReference type="GO" id="GO:0031297">
    <property type="term" value="P:replication fork processing"/>
    <property type="evidence" value="ECO:0007669"/>
    <property type="project" value="TreeGrafter"/>
</dbReference>
<evidence type="ECO:0000313" key="8">
    <source>
        <dbReference type="RefSeq" id="XP_034246664.1"/>
    </source>
</evidence>
<gene>
    <name evidence="8" type="primary">LOC117648314</name>
</gene>
<feature type="coiled-coil region" evidence="4">
    <location>
        <begin position="197"/>
        <end position="273"/>
    </location>
</feature>
<dbReference type="Proteomes" id="UP000515158">
    <property type="component" value="Unplaced"/>
</dbReference>
<evidence type="ECO:0000256" key="3">
    <source>
        <dbReference type="PROSITE-ProRule" id="PRU00175"/>
    </source>
</evidence>
<proteinExistence type="predicted"/>
<evidence type="ECO:0000256" key="5">
    <source>
        <dbReference type="SAM" id="MobiDB-lite"/>
    </source>
</evidence>
<dbReference type="RefSeq" id="XP_034246664.1">
    <property type="nucleotide sequence ID" value="XM_034390773.1"/>
</dbReference>
<accession>A0A6P8ZQY5</accession>
<reference evidence="8" key="1">
    <citation type="submission" date="2025-08" db="UniProtKB">
        <authorList>
            <consortium name="RefSeq"/>
        </authorList>
    </citation>
    <scope>IDENTIFICATION</scope>
    <source>
        <tissue evidence="8">Total insect</tissue>
    </source>
</reference>
<evidence type="ECO:0000259" key="6">
    <source>
        <dbReference type="PROSITE" id="PS50089"/>
    </source>
</evidence>
<keyword evidence="1 3" id="KW-0479">Metal-binding</keyword>
<keyword evidence="7" id="KW-1185">Reference proteome</keyword>
<dbReference type="PROSITE" id="PS50089">
    <property type="entry name" value="ZF_RING_2"/>
    <property type="match status" value="1"/>
</dbReference>
<dbReference type="GO" id="GO:0005634">
    <property type="term" value="C:nucleus"/>
    <property type="evidence" value="ECO:0007669"/>
    <property type="project" value="TreeGrafter"/>
</dbReference>
<name>A0A6P8ZQY5_THRPL</name>
<dbReference type="InterPro" id="IPR001841">
    <property type="entry name" value="Znf_RING"/>
</dbReference>
<dbReference type="InParanoid" id="A0A6P8ZQY5"/>
<dbReference type="GeneID" id="117648314"/>
<sequence length="453" mass="51233">MRLTCIVCRELTLPSEDIHGALCGHFFHYTCWIGWLERSKTCPQCRKKTTEKQLFRLYFNLAEGEGEEVEDAAAINNKLDSLSFNLRCKERDLASVKEELDKELNVNKGLRNEIVKYKKKMDDADTHRQCLEEKVTYLRLQAKDAEQAKAKVSSLQTKLDRLSRMETIIHGNVEDVQAVLDTTTFSQEGMRSLALFTSSLKRALEESKERREQMKESHNADKNEIRKLRQEIRELKAALETADSTKQHLESDIRHLEQEKKSLTEKINFLEKAILSPSSDNVRDKALRRLITESPAPEYLKRMREDDETTDDDSHTPVIAGPGRSFSQSQTENIPSQQAKRLELDGSPALGVRPLIVKGSGVPLKKTQSMPAEFNKMNIFSKRLQPSNLKAPLRPTSQFGAGYDGLGGHSAADEFPVPSPKPLKKLKPAGPPKFKKLTAPAGVPKLDKFDGFF</sequence>
<dbReference type="PANTHER" id="PTHR46569:SF1">
    <property type="entry name" value="E3 UBIQUITIN-PROTEIN LIGASE RFWD3-RELATED"/>
    <property type="match status" value="1"/>
</dbReference>
<keyword evidence="1 3" id="KW-0863">Zinc-finger</keyword>
<protein>
    <submittedName>
        <fullName evidence="8">E3 ubiquitin-protein ligase TRAIP-like</fullName>
    </submittedName>
</protein>
<feature type="compositionally biased region" description="Polar residues" evidence="5">
    <location>
        <begin position="325"/>
        <end position="337"/>
    </location>
</feature>
<evidence type="ECO:0000313" key="7">
    <source>
        <dbReference type="Proteomes" id="UP000515158"/>
    </source>
</evidence>
<dbReference type="AlphaFoldDB" id="A0A6P8ZQY5"/>
<dbReference type="Pfam" id="PF13639">
    <property type="entry name" value="zf-RING_2"/>
    <property type="match status" value="1"/>
</dbReference>
<dbReference type="SUPFAM" id="SSF57850">
    <property type="entry name" value="RING/U-box"/>
    <property type="match status" value="1"/>
</dbReference>
<organism evidence="8">
    <name type="scientific">Thrips palmi</name>
    <name type="common">Melon thrips</name>
    <dbReference type="NCBI Taxonomy" id="161013"/>
    <lineage>
        <taxon>Eukaryota</taxon>
        <taxon>Metazoa</taxon>
        <taxon>Ecdysozoa</taxon>
        <taxon>Arthropoda</taxon>
        <taxon>Hexapoda</taxon>
        <taxon>Insecta</taxon>
        <taxon>Pterygota</taxon>
        <taxon>Neoptera</taxon>
        <taxon>Paraneoptera</taxon>
        <taxon>Thysanoptera</taxon>
        <taxon>Terebrantia</taxon>
        <taxon>Thripoidea</taxon>
        <taxon>Thripidae</taxon>
        <taxon>Thrips</taxon>
    </lineage>
</organism>
<dbReference type="GO" id="GO:0061630">
    <property type="term" value="F:ubiquitin protein ligase activity"/>
    <property type="evidence" value="ECO:0007669"/>
    <property type="project" value="TreeGrafter"/>
</dbReference>
<feature type="domain" description="RING-type" evidence="6">
    <location>
        <begin position="5"/>
        <end position="46"/>
    </location>
</feature>